<keyword evidence="1 2" id="KW-0238">DNA-binding</keyword>
<evidence type="ECO:0000256" key="1">
    <source>
        <dbReference type="ARBA" id="ARBA00023125"/>
    </source>
</evidence>
<accession>A0ABX8AL00</accession>
<evidence type="ECO:0000259" key="3">
    <source>
        <dbReference type="PROSITE" id="PS50977"/>
    </source>
</evidence>
<dbReference type="PANTHER" id="PTHR30055">
    <property type="entry name" value="HTH-TYPE TRANSCRIPTIONAL REGULATOR RUTR"/>
    <property type="match status" value="1"/>
</dbReference>
<feature type="domain" description="HTH tetR-type" evidence="3">
    <location>
        <begin position="20"/>
        <end position="80"/>
    </location>
</feature>
<reference evidence="4 5" key="1">
    <citation type="journal article" date="2021" name="Angew. Chem. Int. Ed. Engl.">
        <title>A novel family of nonribosomal peptides modulate collective behavior in Pseudovibrio bacteria isolated from marine sponges.</title>
        <authorList>
            <person name="Ioca L.P."/>
            <person name="Dai Y."/>
            <person name="Kunakom S."/>
            <person name="Diaz-Espinosa J."/>
            <person name="Krunic A."/>
            <person name="Crnkovic C.M."/>
            <person name="Orjala J."/>
            <person name="Sanchez L.M."/>
            <person name="Ferreira A.G."/>
            <person name="Berlinck R.G.S."/>
            <person name="Eustaquio A.S."/>
        </authorList>
    </citation>
    <scope>NUCLEOTIDE SEQUENCE [LARGE SCALE GENOMIC DNA]</scope>
    <source>
        <strain evidence="4 5">Ab134</strain>
    </source>
</reference>
<keyword evidence="5" id="KW-1185">Reference proteome</keyword>
<dbReference type="EMBL" id="CP074126">
    <property type="protein sequence ID" value="QUS54336.1"/>
    <property type="molecule type" value="Genomic_DNA"/>
</dbReference>
<evidence type="ECO:0000256" key="2">
    <source>
        <dbReference type="PROSITE-ProRule" id="PRU00335"/>
    </source>
</evidence>
<protein>
    <submittedName>
        <fullName evidence="4">TetR/AcrR family transcriptional regulator</fullName>
    </submittedName>
</protein>
<sequence length="232" mass="25785">MIKKISQEKQRQRARSKSSLETRQKILDAAEHLFAFRSYDAASIRGIAQRADVKLGLVNHHFGSKEDLFFKTVERRAEELARLRLDALDQLKASGETITLRGILEAFFYPYLEKAENSGPGWLAYARLVAMVSAEERWSTISRACFDPTAKVFLTEIAKLYPETDLRKVSATFVFSISSQIALCTSAWRVDAMAGKDHTSGIAELKTLLVDFATAGIHSALSQPALNISANA</sequence>
<dbReference type="InterPro" id="IPR036271">
    <property type="entry name" value="Tet_transcr_reg_TetR-rel_C_sf"/>
</dbReference>
<dbReference type="SUPFAM" id="SSF48498">
    <property type="entry name" value="Tetracyclin repressor-like, C-terminal domain"/>
    <property type="match status" value="1"/>
</dbReference>
<dbReference type="Proteomes" id="UP000680706">
    <property type="component" value="Chromosome"/>
</dbReference>
<organism evidence="4 5">
    <name type="scientific">Pseudovibrio brasiliensis</name>
    <dbReference type="NCBI Taxonomy" id="1898042"/>
    <lineage>
        <taxon>Bacteria</taxon>
        <taxon>Pseudomonadati</taxon>
        <taxon>Pseudomonadota</taxon>
        <taxon>Alphaproteobacteria</taxon>
        <taxon>Hyphomicrobiales</taxon>
        <taxon>Stappiaceae</taxon>
        <taxon>Pseudovibrio</taxon>
    </lineage>
</organism>
<proteinExistence type="predicted"/>
<dbReference type="InterPro" id="IPR041586">
    <property type="entry name" value="PsrA_TetR_C"/>
</dbReference>
<feature type="DNA-binding region" description="H-T-H motif" evidence="2">
    <location>
        <begin position="43"/>
        <end position="62"/>
    </location>
</feature>
<dbReference type="InterPro" id="IPR009057">
    <property type="entry name" value="Homeodomain-like_sf"/>
</dbReference>
<dbReference type="PRINTS" id="PR00455">
    <property type="entry name" value="HTHTETR"/>
</dbReference>
<evidence type="ECO:0000313" key="5">
    <source>
        <dbReference type="Proteomes" id="UP000680706"/>
    </source>
</evidence>
<dbReference type="SUPFAM" id="SSF46689">
    <property type="entry name" value="Homeodomain-like"/>
    <property type="match status" value="1"/>
</dbReference>
<dbReference type="Pfam" id="PF00440">
    <property type="entry name" value="TetR_N"/>
    <property type="match status" value="1"/>
</dbReference>
<dbReference type="Pfam" id="PF17939">
    <property type="entry name" value="TetR_C_30"/>
    <property type="match status" value="1"/>
</dbReference>
<name>A0ABX8AL00_9HYPH</name>
<gene>
    <name evidence="4" type="ORF">KGB56_13100</name>
</gene>
<dbReference type="InterPro" id="IPR001647">
    <property type="entry name" value="HTH_TetR"/>
</dbReference>
<dbReference type="Gene3D" id="1.10.357.10">
    <property type="entry name" value="Tetracycline Repressor, domain 2"/>
    <property type="match status" value="1"/>
</dbReference>
<evidence type="ECO:0000313" key="4">
    <source>
        <dbReference type="EMBL" id="QUS54336.1"/>
    </source>
</evidence>
<dbReference type="InterPro" id="IPR050109">
    <property type="entry name" value="HTH-type_TetR-like_transc_reg"/>
</dbReference>
<dbReference type="PANTHER" id="PTHR30055:SF235">
    <property type="entry name" value="TRANSCRIPTIONAL REGULATORY PROTEIN"/>
    <property type="match status" value="1"/>
</dbReference>
<dbReference type="PROSITE" id="PS50977">
    <property type="entry name" value="HTH_TETR_2"/>
    <property type="match status" value="1"/>
</dbReference>
<dbReference type="RefSeq" id="WP_075696992.1">
    <property type="nucleotide sequence ID" value="NZ_CP074126.1"/>
</dbReference>